<proteinExistence type="predicted"/>
<sequence>MNQGRVIYEDEAEPHFRLAYPSPALAVFVEYYFEVNQPATLSNPLYLNALPNLANLVCISLTTQSWLTINQKNGTVKTIQGSRFFGNLTDLHTSIYPAGVHEFYVKFKPGMLGKLLRFQNIEVENANTDLSAFIRSDEWEDRLQTAASFNARVNLVEMMLLQRTQAVELDYRFQVVQRTLHYFAKQGINQRLNLPSICRELGVSYPSLHRYFTEALGYSPKYCQKLLRFKHALQLYKRHGSRYPFEDAGYTDFSHFLKDTRQLTQRLPSDL</sequence>
<feature type="domain" description="HTH araC/xylS-type" evidence="1">
    <location>
        <begin position="178"/>
        <end position="271"/>
    </location>
</feature>
<evidence type="ECO:0000313" key="3">
    <source>
        <dbReference type="Proteomes" id="UP000271925"/>
    </source>
</evidence>
<evidence type="ECO:0000313" key="2">
    <source>
        <dbReference type="EMBL" id="RRB04648.1"/>
    </source>
</evidence>
<dbReference type="OrthoDB" id="935959at2"/>
<dbReference type="AlphaFoldDB" id="A0A3P1BU52"/>
<organism evidence="2 3">
    <name type="scientific">Larkinella rosea</name>
    <dbReference type="NCBI Taxonomy" id="2025312"/>
    <lineage>
        <taxon>Bacteria</taxon>
        <taxon>Pseudomonadati</taxon>
        <taxon>Bacteroidota</taxon>
        <taxon>Cytophagia</taxon>
        <taxon>Cytophagales</taxon>
        <taxon>Spirosomataceae</taxon>
        <taxon>Larkinella</taxon>
    </lineage>
</organism>
<evidence type="ECO:0000259" key="1">
    <source>
        <dbReference type="PROSITE" id="PS01124"/>
    </source>
</evidence>
<reference evidence="2 3" key="1">
    <citation type="submission" date="2018-11" db="EMBL/GenBank/DDBJ databases">
        <authorList>
            <person name="Zhou Z."/>
            <person name="Wang G."/>
        </authorList>
    </citation>
    <scope>NUCLEOTIDE SEQUENCE [LARGE SCALE GENOMIC DNA]</scope>
    <source>
        <strain evidence="2 3">KCTC52004</strain>
    </source>
</reference>
<keyword evidence="3" id="KW-1185">Reference proteome</keyword>
<dbReference type="InterPro" id="IPR018060">
    <property type="entry name" value="HTH_AraC"/>
</dbReference>
<comment type="caution">
    <text evidence="2">The sequence shown here is derived from an EMBL/GenBank/DDBJ whole genome shotgun (WGS) entry which is preliminary data.</text>
</comment>
<protein>
    <submittedName>
        <fullName evidence="2">AraC family transcriptional regulator</fullName>
    </submittedName>
</protein>
<gene>
    <name evidence="2" type="ORF">EHT25_14335</name>
</gene>
<dbReference type="Pfam" id="PF12833">
    <property type="entry name" value="HTH_18"/>
    <property type="match status" value="1"/>
</dbReference>
<accession>A0A3P1BU52</accession>
<dbReference type="PROSITE" id="PS01124">
    <property type="entry name" value="HTH_ARAC_FAMILY_2"/>
    <property type="match status" value="1"/>
</dbReference>
<dbReference type="GO" id="GO:0003700">
    <property type="term" value="F:DNA-binding transcription factor activity"/>
    <property type="evidence" value="ECO:0007669"/>
    <property type="project" value="InterPro"/>
</dbReference>
<dbReference type="GO" id="GO:0043565">
    <property type="term" value="F:sequence-specific DNA binding"/>
    <property type="evidence" value="ECO:0007669"/>
    <property type="project" value="InterPro"/>
</dbReference>
<dbReference type="RefSeq" id="WP_124875583.1">
    <property type="nucleotide sequence ID" value="NZ_RQJO01000008.1"/>
</dbReference>
<dbReference type="EMBL" id="RQJO01000008">
    <property type="protein sequence ID" value="RRB04648.1"/>
    <property type="molecule type" value="Genomic_DNA"/>
</dbReference>
<name>A0A3P1BU52_9BACT</name>
<dbReference type="Proteomes" id="UP000271925">
    <property type="component" value="Unassembled WGS sequence"/>
</dbReference>
<dbReference type="Gene3D" id="1.10.10.60">
    <property type="entry name" value="Homeodomain-like"/>
    <property type="match status" value="1"/>
</dbReference>